<name>A0A1Y2CM66_9FUNG</name>
<evidence type="ECO:0000259" key="2">
    <source>
        <dbReference type="PROSITE" id="PS50105"/>
    </source>
</evidence>
<dbReference type="Pfam" id="PF00339">
    <property type="entry name" value="Arrestin_N"/>
    <property type="match status" value="1"/>
</dbReference>
<dbReference type="InterPro" id="IPR014752">
    <property type="entry name" value="Arrestin-like_C"/>
</dbReference>
<evidence type="ECO:0000313" key="4">
    <source>
        <dbReference type="Proteomes" id="UP000193642"/>
    </source>
</evidence>
<dbReference type="InterPro" id="IPR013761">
    <property type="entry name" value="SAM/pointed_sf"/>
</dbReference>
<dbReference type="Proteomes" id="UP000193642">
    <property type="component" value="Unassembled WGS sequence"/>
</dbReference>
<dbReference type="AlphaFoldDB" id="A0A1Y2CM66"/>
<proteinExistence type="predicted"/>
<dbReference type="OrthoDB" id="2139176at2759"/>
<accession>A0A1Y2CM66</accession>
<dbReference type="SUPFAM" id="SSF81296">
    <property type="entry name" value="E set domains"/>
    <property type="match status" value="1"/>
</dbReference>
<dbReference type="Gene3D" id="1.10.150.50">
    <property type="entry name" value="Transcription Factor, Ets-1"/>
    <property type="match status" value="1"/>
</dbReference>
<dbReference type="EMBL" id="MCGO01000012">
    <property type="protein sequence ID" value="ORY48109.1"/>
    <property type="molecule type" value="Genomic_DNA"/>
</dbReference>
<reference evidence="3 4" key="1">
    <citation type="submission" date="2016-07" db="EMBL/GenBank/DDBJ databases">
        <title>Pervasive Adenine N6-methylation of Active Genes in Fungi.</title>
        <authorList>
            <consortium name="DOE Joint Genome Institute"/>
            <person name="Mondo S.J."/>
            <person name="Dannebaum R.O."/>
            <person name="Kuo R.C."/>
            <person name="Labutti K."/>
            <person name="Haridas S."/>
            <person name="Kuo A."/>
            <person name="Salamov A."/>
            <person name="Ahrendt S.R."/>
            <person name="Lipzen A."/>
            <person name="Sullivan W."/>
            <person name="Andreopoulos W.B."/>
            <person name="Clum A."/>
            <person name="Lindquist E."/>
            <person name="Daum C."/>
            <person name="Ramamoorthy G.K."/>
            <person name="Gryganskyi A."/>
            <person name="Culley D."/>
            <person name="Magnuson J.K."/>
            <person name="James T.Y."/>
            <person name="O'Malley M.A."/>
            <person name="Stajich J.E."/>
            <person name="Spatafora J.W."/>
            <person name="Visel A."/>
            <person name="Grigoriev I.V."/>
        </authorList>
    </citation>
    <scope>NUCLEOTIDE SEQUENCE [LARGE SCALE GENOMIC DNA]</scope>
    <source>
        <strain evidence="3 4">JEL800</strain>
    </source>
</reference>
<evidence type="ECO:0000313" key="3">
    <source>
        <dbReference type="EMBL" id="ORY48109.1"/>
    </source>
</evidence>
<dbReference type="InterPro" id="IPR001660">
    <property type="entry name" value="SAM"/>
</dbReference>
<dbReference type="Pfam" id="PF07647">
    <property type="entry name" value="SAM_2"/>
    <property type="match status" value="1"/>
</dbReference>
<protein>
    <recommendedName>
        <fullName evidence="2">SAM domain-containing protein</fullName>
    </recommendedName>
</protein>
<keyword evidence="4" id="KW-1185">Reference proteome</keyword>
<gene>
    <name evidence="3" type="ORF">BCR33DRAFT_714539</name>
</gene>
<dbReference type="SMART" id="SM00454">
    <property type="entry name" value="SAM"/>
    <property type="match status" value="1"/>
</dbReference>
<sequence>MSVQKFRVVGRGENLSANGAIIAYAGWGADATLEAQVELEISDKLRSPRIQAEFRGITQTYWESLHRLASRPASETYPVNNVIKVFQHLVNVVYDSPSLVPNPNRSPIVIPFRFALPRRHLPPSFYSVSGVIDYFIKVTLTYSEGFSLLKKTKELVIPVQIFMPDSAKLQMIATPNQLTHEGNDVADRIYYTLTIPKLIVYIGDAVEVNLVILSTPVGTRLRKIHITLNPIVAYQNNDRVANRATFPRPMAEIVQGFDLLPIGNDGGAEPLRQQYFLDVDAEIAPCTFESPLISSKTFLRLEMTLDNSEVPNIVKEIPIIVLPRLTTDAASVNEGIMTSSPKIHKKENLFDTPFFQPSSLVNADSGNGRSGSPVVAAVDIPLPPRIGSSKTSQPAPRNSYEQPSNSQTSRRASEAITSAPLTFSPTLQHGNMIPTEADHILDFVPPPDYTPLSEFVKEDDHGSVTPKTSRIDLNGGGSLRSGGQIVVLEGSHDSWGVEQVAQWVLDIGGTQDVADRFVENAIDGTVLISLSPDDLKNELGVKQLGIRKKMELAIAKMKETEE</sequence>
<organism evidence="3 4">
    <name type="scientific">Rhizoclosmatium globosum</name>
    <dbReference type="NCBI Taxonomy" id="329046"/>
    <lineage>
        <taxon>Eukaryota</taxon>
        <taxon>Fungi</taxon>
        <taxon>Fungi incertae sedis</taxon>
        <taxon>Chytridiomycota</taxon>
        <taxon>Chytridiomycota incertae sedis</taxon>
        <taxon>Chytridiomycetes</taxon>
        <taxon>Chytridiales</taxon>
        <taxon>Chytriomycetaceae</taxon>
        <taxon>Rhizoclosmatium</taxon>
    </lineage>
</organism>
<feature type="compositionally biased region" description="Polar residues" evidence="1">
    <location>
        <begin position="388"/>
        <end position="415"/>
    </location>
</feature>
<dbReference type="PROSITE" id="PS50105">
    <property type="entry name" value="SAM_DOMAIN"/>
    <property type="match status" value="1"/>
</dbReference>
<comment type="caution">
    <text evidence="3">The sequence shown here is derived from an EMBL/GenBank/DDBJ whole genome shotgun (WGS) entry which is preliminary data.</text>
</comment>
<dbReference type="Gene3D" id="2.60.40.640">
    <property type="match status" value="1"/>
</dbReference>
<dbReference type="InterPro" id="IPR011021">
    <property type="entry name" value="Arrestin-like_N"/>
</dbReference>
<feature type="domain" description="SAM" evidence="2">
    <location>
        <begin position="495"/>
        <end position="560"/>
    </location>
</feature>
<dbReference type="InterPro" id="IPR014756">
    <property type="entry name" value="Ig_E-set"/>
</dbReference>
<dbReference type="SUPFAM" id="SSF47769">
    <property type="entry name" value="SAM/Pointed domain"/>
    <property type="match status" value="1"/>
</dbReference>
<evidence type="ECO:0000256" key="1">
    <source>
        <dbReference type="SAM" id="MobiDB-lite"/>
    </source>
</evidence>
<feature type="region of interest" description="Disordered" evidence="1">
    <location>
        <begin position="361"/>
        <end position="415"/>
    </location>
</feature>
<dbReference type="STRING" id="329046.A0A1Y2CM66"/>